<feature type="transmembrane region" description="Helical" evidence="1">
    <location>
        <begin position="44"/>
        <end position="63"/>
    </location>
</feature>
<reference evidence="2 3" key="1">
    <citation type="journal article" date="2009" name="Stand. Genomic Sci.">
        <title>Complete genome sequence of Beutenbergia cavernae type strain (HKI 0122).</title>
        <authorList>
            <person name="Land M."/>
            <person name="Pukall R."/>
            <person name="Abt B."/>
            <person name="Goker M."/>
            <person name="Rohde M."/>
            <person name="Glavina Del Rio T."/>
            <person name="Tice H."/>
            <person name="Copeland A."/>
            <person name="Cheng J.F."/>
            <person name="Lucas S."/>
            <person name="Chen F."/>
            <person name="Nolan M."/>
            <person name="Bruce D."/>
            <person name="Goodwin L."/>
            <person name="Pitluck S."/>
            <person name="Ivanova N."/>
            <person name="Mavromatis K."/>
            <person name="Ovchinnikova G."/>
            <person name="Pati A."/>
            <person name="Chen A."/>
            <person name="Palaniappan K."/>
            <person name="Hauser L."/>
            <person name="Chang Y.J."/>
            <person name="Jefferies C.C."/>
            <person name="Saunders E."/>
            <person name="Brettin T."/>
            <person name="Detter J.C."/>
            <person name="Han C."/>
            <person name="Chain P."/>
            <person name="Bristow J."/>
            <person name="Eisen J.A."/>
            <person name="Markowitz V."/>
            <person name="Hugenholtz P."/>
            <person name="Kyrpides N.C."/>
            <person name="Klenk H.P."/>
            <person name="Lapidus A."/>
        </authorList>
    </citation>
    <scope>NUCLEOTIDE SEQUENCE [LARGE SCALE GENOMIC DNA]</scope>
    <source>
        <strain evidence="3">ATCC BAA-8 / DSM 12333 / NBRC 16432</strain>
    </source>
</reference>
<accession>C5BVT5</accession>
<dbReference type="NCBIfam" id="NF038065">
    <property type="entry name" value="Pr6Pr"/>
    <property type="match status" value="1"/>
</dbReference>
<dbReference type="InterPro" id="IPR049713">
    <property type="entry name" value="Pr6Pr-like"/>
</dbReference>
<sequence>MTEARTRPNVLVTVLRAVVVALVLSAEIYLIVLIGEAFNPANHFSYFTVLSNVLGAVVLGIGIFRPVPDVVRGAAATYLVVTFVVYGLLLRGVDVQTPSYANWVLHFVVPILVTLEWLLAPPARRLAVRDVAWWLVFPAVYLVYTLIRGPIVGWYPYPFLDPREQGYAAVAGWCVAVAVAIVAIGALVAWVGNVRGARGRVRA</sequence>
<dbReference type="eggNOG" id="COG2141">
    <property type="taxonomic scope" value="Bacteria"/>
</dbReference>
<feature type="transmembrane region" description="Helical" evidence="1">
    <location>
        <begin position="70"/>
        <end position="88"/>
    </location>
</feature>
<feature type="transmembrane region" description="Helical" evidence="1">
    <location>
        <begin position="12"/>
        <end position="32"/>
    </location>
</feature>
<dbReference type="RefSeq" id="WP_012725305.1">
    <property type="nucleotide sequence ID" value="NC_012669.1"/>
</dbReference>
<dbReference type="STRING" id="471853.Bcav_0260"/>
<dbReference type="OrthoDB" id="9809977at2"/>
<dbReference type="HOGENOM" id="CLU_077680_1_1_11"/>
<evidence type="ECO:0000256" key="1">
    <source>
        <dbReference type="SAM" id="Phobius"/>
    </source>
</evidence>
<keyword evidence="1" id="KW-1133">Transmembrane helix</keyword>
<feature type="transmembrane region" description="Helical" evidence="1">
    <location>
        <begin position="131"/>
        <end position="147"/>
    </location>
</feature>
<organism evidence="2 3">
    <name type="scientific">Beutenbergia cavernae (strain ATCC BAA-8 / DSM 12333 / CCUG 43141 / JCM 11478 / NBRC 16432 / NCIMB 13614 / HKI 0122)</name>
    <dbReference type="NCBI Taxonomy" id="471853"/>
    <lineage>
        <taxon>Bacteria</taxon>
        <taxon>Bacillati</taxon>
        <taxon>Actinomycetota</taxon>
        <taxon>Actinomycetes</taxon>
        <taxon>Micrococcales</taxon>
        <taxon>Beutenbergiaceae</taxon>
        <taxon>Beutenbergia</taxon>
    </lineage>
</organism>
<dbReference type="EMBL" id="CP001618">
    <property type="protein sequence ID" value="ACQ78525.1"/>
    <property type="molecule type" value="Genomic_DNA"/>
</dbReference>
<dbReference type="AlphaFoldDB" id="C5BVT5"/>
<keyword evidence="1" id="KW-0812">Transmembrane</keyword>
<gene>
    <name evidence="2" type="ordered locus">Bcav_0260</name>
</gene>
<feature type="transmembrane region" description="Helical" evidence="1">
    <location>
        <begin position="100"/>
        <end position="119"/>
    </location>
</feature>
<protein>
    <recommendedName>
        <fullName evidence="4">Integral membrane protein</fullName>
    </recommendedName>
</protein>
<dbReference type="Proteomes" id="UP000007962">
    <property type="component" value="Chromosome"/>
</dbReference>
<evidence type="ECO:0000313" key="3">
    <source>
        <dbReference type="Proteomes" id="UP000007962"/>
    </source>
</evidence>
<evidence type="ECO:0008006" key="4">
    <source>
        <dbReference type="Google" id="ProtNLM"/>
    </source>
</evidence>
<keyword evidence="1" id="KW-0472">Membrane</keyword>
<dbReference type="KEGG" id="bcv:Bcav_0260"/>
<keyword evidence="3" id="KW-1185">Reference proteome</keyword>
<evidence type="ECO:0000313" key="2">
    <source>
        <dbReference type="EMBL" id="ACQ78525.1"/>
    </source>
</evidence>
<feature type="transmembrane region" description="Helical" evidence="1">
    <location>
        <begin position="167"/>
        <end position="192"/>
    </location>
</feature>
<name>C5BVT5_BEUC1</name>
<proteinExistence type="predicted"/>